<feature type="transmembrane region" description="Helical" evidence="1">
    <location>
        <begin position="58"/>
        <end position="80"/>
    </location>
</feature>
<evidence type="ECO:0000313" key="2">
    <source>
        <dbReference type="EMBL" id="OCT80036.1"/>
    </source>
</evidence>
<name>A0A974CX00_XENLA</name>
<dbReference type="AlphaFoldDB" id="A0A974CX00"/>
<keyword evidence="1" id="KW-0472">Membrane</keyword>
<gene>
    <name evidence="2" type="ORF">XELAEV_18026854mg</name>
</gene>
<keyword evidence="1" id="KW-1133">Transmembrane helix</keyword>
<keyword evidence="1" id="KW-0812">Transmembrane</keyword>
<dbReference type="Proteomes" id="UP000694892">
    <property type="component" value="Chromosome 5L"/>
</dbReference>
<dbReference type="EMBL" id="CM004474">
    <property type="protein sequence ID" value="OCT80036.1"/>
    <property type="molecule type" value="Genomic_DNA"/>
</dbReference>
<accession>A0A974CX00</accession>
<sequence length="168" mass="18865">MVSGGSGDGKVRSYVDSYDRIFASMASLSDWVIVHKQPISPANTINCRVHNKFVCTHIMHYCLGLLYCSAHTVLESYILCRPSGTLIGKRCICPGLTMRHFICYILTVASLLWYNGRLLLFYNVAILLYFLLSYNFHVNSLSPLSNSWVPTVSSPLAKIIFMMAKDAD</sequence>
<proteinExistence type="predicted"/>
<reference evidence="3" key="1">
    <citation type="journal article" date="2016" name="Nature">
        <title>Genome evolution in the allotetraploid frog Xenopus laevis.</title>
        <authorList>
            <person name="Session A.M."/>
            <person name="Uno Y."/>
            <person name="Kwon T."/>
            <person name="Chapman J.A."/>
            <person name="Toyoda A."/>
            <person name="Takahashi S."/>
            <person name="Fukui A."/>
            <person name="Hikosaka A."/>
            <person name="Suzuki A."/>
            <person name="Kondo M."/>
            <person name="van Heeringen S.J."/>
            <person name="Quigley I."/>
            <person name="Heinz S."/>
            <person name="Ogino H."/>
            <person name="Ochi H."/>
            <person name="Hellsten U."/>
            <person name="Lyons J.B."/>
            <person name="Simakov O."/>
            <person name="Putnam N."/>
            <person name="Stites J."/>
            <person name="Kuroki Y."/>
            <person name="Tanaka T."/>
            <person name="Michiue T."/>
            <person name="Watanabe M."/>
            <person name="Bogdanovic O."/>
            <person name="Lister R."/>
            <person name="Georgiou G."/>
            <person name="Paranjpe S.S."/>
            <person name="van Kruijsbergen I."/>
            <person name="Shu S."/>
            <person name="Carlson J."/>
            <person name="Kinoshita T."/>
            <person name="Ohta Y."/>
            <person name="Mawaribuchi S."/>
            <person name="Jenkins J."/>
            <person name="Grimwood J."/>
            <person name="Schmutz J."/>
            <person name="Mitros T."/>
            <person name="Mozaffari S.V."/>
            <person name="Suzuki Y."/>
            <person name="Haramoto Y."/>
            <person name="Yamamoto T.S."/>
            <person name="Takagi C."/>
            <person name="Heald R."/>
            <person name="Miller K."/>
            <person name="Haudenschild C."/>
            <person name="Kitzman J."/>
            <person name="Nakayama T."/>
            <person name="Izutsu Y."/>
            <person name="Robert J."/>
            <person name="Fortriede J."/>
            <person name="Burns K."/>
            <person name="Lotay V."/>
            <person name="Karimi K."/>
            <person name="Yasuoka Y."/>
            <person name="Dichmann D.S."/>
            <person name="Flajnik M.F."/>
            <person name="Houston D.W."/>
            <person name="Shendure J."/>
            <person name="DuPasquier L."/>
            <person name="Vize P.D."/>
            <person name="Zorn A.M."/>
            <person name="Ito M."/>
            <person name="Marcotte E.M."/>
            <person name="Wallingford J.B."/>
            <person name="Ito Y."/>
            <person name="Asashima M."/>
            <person name="Ueno N."/>
            <person name="Matsuda Y."/>
            <person name="Veenstra G.J."/>
            <person name="Fujiyama A."/>
            <person name="Harland R.M."/>
            <person name="Taira M."/>
            <person name="Rokhsar D.S."/>
        </authorList>
    </citation>
    <scope>NUCLEOTIDE SEQUENCE [LARGE SCALE GENOMIC DNA]</scope>
    <source>
        <strain evidence="3">J</strain>
    </source>
</reference>
<feature type="transmembrane region" description="Helical" evidence="1">
    <location>
        <begin position="92"/>
        <end position="114"/>
    </location>
</feature>
<evidence type="ECO:0000256" key="1">
    <source>
        <dbReference type="SAM" id="Phobius"/>
    </source>
</evidence>
<evidence type="ECO:0000313" key="3">
    <source>
        <dbReference type="Proteomes" id="UP000694892"/>
    </source>
</evidence>
<organism evidence="2 3">
    <name type="scientific">Xenopus laevis</name>
    <name type="common">African clawed frog</name>
    <dbReference type="NCBI Taxonomy" id="8355"/>
    <lineage>
        <taxon>Eukaryota</taxon>
        <taxon>Metazoa</taxon>
        <taxon>Chordata</taxon>
        <taxon>Craniata</taxon>
        <taxon>Vertebrata</taxon>
        <taxon>Euteleostomi</taxon>
        <taxon>Amphibia</taxon>
        <taxon>Batrachia</taxon>
        <taxon>Anura</taxon>
        <taxon>Pipoidea</taxon>
        <taxon>Pipidae</taxon>
        <taxon>Xenopodinae</taxon>
        <taxon>Xenopus</taxon>
        <taxon>Xenopus</taxon>
    </lineage>
</organism>
<protein>
    <submittedName>
        <fullName evidence="2">Uncharacterized protein</fullName>
    </submittedName>
</protein>
<feature type="transmembrane region" description="Helical" evidence="1">
    <location>
        <begin position="120"/>
        <end position="138"/>
    </location>
</feature>